<evidence type="ECO:0000313" key="2">
    <source>
        <dbReference type="EMBL" id="MDR7098302.1"/>
    </source>
</evidence>
<keyword evidence="3" id="KW-1185">Reference proteome</keyword>
<gene>
    <name evidence="2" type="ORF">J2X04_000649</name>
</gene>
<feature type="transmembrane region" description="Helical" evidence="1">
    <location>
        <begin position="142"/>
        <end position="158"/>
    </location>
</feature>
<feature type="transmembrane region" description="Helical" evidence="1">
    <location>
        <begin position="23"/>
        <end position="43"/>
    </location>
</feature>
<feature type="transmembrane region" description="Helical" evidence="1">
    <location>
        <begin position="82"/>
        <end position="103"/>
    </location>
</feature>
<feature type="transmembrane region" description="Helical" evidence="1">
    <location>
        <begin position="170"/>
        <end position="192"/>
    </location>
</feature>
<feature type="transmembrane region" description="Helical" evidence="1">
    <location>
        <begin position="299"/>
        <end position="318"/>
    </location>
</feature>
<feature type="transmembrane region" description="Helical" evidence="1">
    <location>
        <begin position="109"/>
        <end position="130"/>
    </location>
</feature>
<name>A0ABU1VLG7_9GAMM</name>
<keyword evidence="1" id="KW-1133">Transmembrane helix</keyword>
<evidence type="ECO:0000313" key="3">
    <source>
        <dbReference type="Proteomes" id="UP001267878"/>
    </source>
</evidence>
<evidence type="ECO:0000256" key="1">
    <source>
        <dbReference type="SAM" id="Phobius"/>
    </source>
</evidence>
<accession>A0ABU1VLG7</accession>
<dbReference type="Proteomes" id="UP001267878">
    <property type="component" value="Unassembled WGS sequence"/>
</dbReference>
<evidence type="ECO:0008006" key="4">
    <source>
        <dbReference type="Google" id="ProtNLM"/>
    </source>
</evidence>
<feature type="transmembrane region" description="Helical" evidence="1">
    <location>
        <begin position="363"/>
        <end position="392"/>
    </location>
</feature>
<comment type="caution">
    <text evidence="2">The sequence shown here is derived from an EMBL/GenBank/DDBJ whole genome shotgun (WGS) entry which is preliminary data.</text>
</comment>
<organism evidence="2 3">
    <name type="scientific">Agrilutibacter niabensis</name>
    <dbReference type="NCBI Taxonomy" id="380628"/>
    <lineage>
        <taxon>Bacteria</taxon>
        <taxon>Pseudomonadati</taxon>
        <taxon>Pseudomonadota</taxon>
        <taxon>Gammaproteobacteria</taxon>
        <taxon>Lysobacterales</taxon>
        <taxon>Lysobacteraceae</taxon>
        <taxon>Agrilutibacter</taxon>
    </lineage>
</organism>
<proteinExistence type="predicted"/>
<feature type="transmembrane region" description="Helical" evidence="1">
    <location>
        <begin position="245"/>
        <end position="270"/>
    </location>
</feature>
<keyword evidence="1" id="KW-0812">Transmembrane</keyword>
<reference evidence="2 3" key="1">
    <citation type="submission" date="2023-07" db="EMBL/GenBank/DDBJ databases">
        <title>Sorghum-associated microbial communities from plants grown in Nebraska, USA.</title>
        <authorList>
            <person name="Schachtman D."/>
        </authorList>
    </citation>
    <scope>NUCLEOTIDE SEQUENCE [LARGE SCALE GENOMIC DNA]</scope>
    <source>
        <strain evidence="2 3">BE187</strain>
    </source>
</reference>
<feature type="transmembrane region" description="Helical" evidence="1">
    <location>
        <begin position="330"/>
        <end position="351"/>
    </location>
</feature>
<protein>
    <recommendedName>
        <fullName evidence="4">O-antigen ligase family protein</fullName>
    </recommendedName>
</protein>
<feature type="transmembrane region" description="Helical" evidence="1">
    <location>
        <begin position="55"/>
        <end position="75"/>
    </location>
</feature>
<feature type="transmembrane region" description="Helical" evidence="1">
    <location>
        <begin position="204"/>
        <end position="233"/>
    </location>
</feature>
<sequence length="400" mass="42898">MTSEAGMTHARFAPPPTLRVGQLYLRLTCLLVGVKLLASVLLAENDDAGQSAYAVLPKIVDALILALGAAGIAVAPSTRRKWRIIGASLALLVVVLFSQALAARSMVDGLLNLAKFLAPLLLLSGGILTGKMQYVRSAGARALVWWIGALTLIGLFAVEPSFRNGKEWLPAYFGGTHTSAYVAVLAIGLVMITRTKSWHREPLVLVSLFMLYMIVLGWGVRTAMSAGLVASAYLVLAQASAKQRFMVLLVSLLAGLCGLIFAVSTGLLSAESLEWFSSGRTSVWIERIATISRREVGELLLGTGAGTNVTASSVWWWHDKDSHNDFIAVVYEQGLLGLVLTCGLLVSAYRLSPFSIQWKALWLMYLACSVLSNGLMFRPTPACVFAVAAIMASRSRPGVA</sequence>
<dbReference type="RefSeq" id="WP_310052051.1">
    <property type="nucleotide sequence ID" value="NZ_JAVDVW010000001.1"/>
</dbReference>
<dbReference type="EMBL" id="JAVDVW010000001">
    <property type="protein sequence ID" value="MDR7098302.1"/>
    <property type="molecule type" value="Genomic_DNA"/>
</dbReference>
<keyword evidence="1" id="KW-0472">Membrane</keyword>